<feature type="region of interest" description="Disordered" evidence="1">
    <location>
        <begin position="53"/>
        <end position="90"/>
    </location>
</feature>
<name>A0A9Q1FEJ4_SYNKA</name>
<organism evidence="2 3">
    <name type="scientific">Synaphobranchus kaupii</name>
    <name type="common">Kaup's arrowtooth eel</name>
    <dbReference type="NCBI Taxonomy" id="118154"/>
    <lineage>
        <taxon>Eukaryota</taxon>
        <taxon>Metazoa</taxon>
        <taxon>Chordata</taxon>
        <taxon>Craniata</taxon>
        <taxon>Vertebrata</taxon>
        <taxon>Euteleostomi</taxon>
        <taxon>Actinopterygii</taxon>
        <taxon>Neopterygii</taxon>
        <taxon>Teleostei</taxon>
        <taxon>Anguilliformes</taxon>
        <taxon>Synaphobranchidae</taxon>
        <taxon>Synaphobranchus</taxon>
    </lineage>
</organism>
<accession>A0A9Q1FEJ4</accession>
<reference evidence="2" key="1">
    <citation type="journal article" date="2023" name="Science">
        <title>Genome structures resolve the early diversification of teleost fishes.</title>
        <authorList>
            <person name="Parey E."/>
            <person name="Louis A."/>
            <person name="Montfort J."/>
            <person name="Bouchez O."/>
            <person name="Roques C."/>
            <person name="Iampietro C."/>
            <person name="Lluch J."/>
            <person name="Castinel A."/>
            <person name="Donnadieu C."/>
            <person name="Desvignes T."/>
            <person name="Floi Bucao C."/>
            <person name="Jouanno E."/>
            <person name="Wen M."/>
            <person name="Mejri S."/>
            <person name="Dirks R."/>
            <person name="Jansen H."/>
            <person name="Henkel C."/>
            <person name="Chen W.J."/>
            <person name="Zahm M."/>
            <person name="Cabau C."/>
            <person name="Klopp C."/>
            <person name="Thompson A.W."/>
            <person name="Robinson-Rechavi M."/>
            <person name="Braasch I."/>
            <person name="Lecointre G."/>
            <person name="Bobe J."/>
            <person name="Postlethwait J.H."/>
            <person name="Berthelot C."/>
            <person name="Roest Crollius H."/>
            <person name="Guiguen Y."/>
        </authorList>
    </citation>
    <scope>NUCLEOTIDE SEQUENCE</scope>
    <source>
        <strain evidence="2">WJC10195</strain>
    </source>
</reference>
<comment type="caution">
    <text evidence="2">The sequence shown here is derived from an EMBL/GenBank/DDBJ whole genome shotgun (WGS) entry which is preliminary data.</text>
</comment>
<dbReference type="Proteomes" id="UP001152622">
    <property type="component" value="Chromosome 6"/>
</dbReference>
<sequence length="90" mass="10349">MTRRGLTICKLVTDRHRQLAKYIRETTPAMVHTWHVAKDFTLQHCIIMQTVTDHRQRGQALQGHRSSNTSLVLQQSSPSKDQPSTHMLTT</sequence>
<evidence type="ECO:0000313" key="2">
    <source>
        <dbReference type="EMBL" id="KAJ8356593.1"/>
    </source>
</evidence>
<dbReference type="OrthoDB" id="5814287at2759"/>
<feature type="compositionally biased region" description="Polar residues" evidence="1">
    <location>
        <begin position="64"/>
        <end position="90"/>
    </location>
</feature>
<evidence type="ECO:0000256" key="1">
    <source>
        <dbReference type="SAM" id="MobiDB-lite"/>
    </source>
</evidence>
<keyword evidence="3" id="KW-1185">Reference proteome</keyword>
<proteinExistence type="predicted"/>
<dbReference type="AlphaFoldDB" id="A0A9Q1FEJ4"/>
<gene>
    <name evidence="2" type="ORF">SKAU_G00193870</name>
</gene>
<protein>
    <submittedName>
        <fullName evidence="2">Uncharacterized protein</fullName>
    </submittedName>
</protein>
<dbReference type="EMBL" id="JAINUF010000006">
    <property type="protein sequence ID" value="KAJ8356593.1"/>
    <property type="molecule type" value="Genomic_DNA"/>
</dbReference>
<evidence type="ECO:0000313" key="3">
    <source>
        <dbReference type="Proteomes" id="UP001152622"/>
    </source>
</evidence>